<name>A0A3B0SAP9_9ZZZZ</name>
<proteinExistence type="predicted"/>
<sequence length="174" mass="17620">MALPLEGGGPEEAFYANLNTLDKVATVKKTFSGKPGAVHFTQFRLSKGHTMRRLTKFLIVPVLSLTAACENSGANYTPVIDGSLGANYNADLSDCQALAASGATVDGRTVGAAATGAALAGASSVIWNGNSSNLGEAAAVGALAGLASGAIRKNAERESVVRNCMSGRGYNVIG</sequence>
<gene>
    <name evidence="1" type="ORF">MNBD_ALPHA04-2427</name>
</gene>
<accession>A0A3B0SAP9</accession>
<dbReference type="EMBL" id="UOEF01000368">
    <property type="protein sequence ID" value="VAW03301.1"/>
    <property type="molecule type" value="Genomic_DNA"/>
</dbReference>
<reference evidence="1" key="1">
    <citation type="submission" date="2018-06" db="EMBL/GenBank/DDBJ databases">
        <authorList>
            <person name="Zhirakovskaya E."/>
        </authorList>
    </citation>
    <scope>NUCLEOTIDE SEQUENCE</scope>
</reference>
<protein>
    <recommendedName>
        <fullName evidence="2">Glycine zipper family protein</fullName>
    </recommendedName>
</protein>
<organism evidence="1">
    <name type="scientific">hydrothermal vent metagenome</name>
    <dbReference type="NCBI Taxonomy" id="652676"/>
    <lineage>
        <taxon>unclassified sequences</taxon>
        <taxon>metagenomes</taxon>
        <taxon>ecological metagenomes</taxon>
    </lineage>
</organism>
<dbReference type="AlphaFoldDB" id="A0A3B0SAP9"/>
<evidence type="ECO:0000313" key="1">
    <source>
        <dbReference type="EMBL" id="VAW03301.1"/>
    </source>
</evidence>
<evidence type="ECO:0008006" key="2">
    <source>
        <dbReference type="Google" id="ProtNLM"/>
    </source>
</evidence>